<evidence type="ECO:0000256" key="1">
    <source>
        <dbReference type="SAM" id="SignalP"/>
    </source>
</evidence>
<evidence type="ECO:0008006" key="4">
    <source>
        <dbReference type="Google" id="ProtNLM"/>
    </source>
</evidence>
<proteinExistence type="predicted"/>
<accession>A0ABP3RDK3</accession>
<gene>
    <name evidence="2" type="ORF">GCM10009547_04150</name>
</gene>
<dbReference type="Proteomes" id="UP001500957">
    <property type="component" value="Unassembled WGS sequence"/>
</dbReference>
<evidence type="ECO:0000313" key="2">
    <source>
        <dbReference type="EMBL" id="GAA0605390.1"/>
    </source>
</evidence>
<keyword evidence="1" id="KW-0732">Signal</keyword>
<comment type="caution">
    <text evidence="2">The sequence shown here is derived from an EMBL/GenBank/DDBJ whole genome shotgun (WGS) entry which is preliminary data.</text>
</comment>
<organism evidence="2 3">
    <name type="scientific">Sporichthya brevicatena</name>
    <dbReference type="NCBI Taxonomy" id="171442"/>
    <lineage>
        <taxon>Bacteria</taxon>
        <taxon>Bacillati</taxon>
        <taxon>Actinomycetota</taxon>
        <taxon>Actinomycetes</taxon>
        <taxon>Sporichthyales</taxon>
        <taxon>Sporichthyaceae</taxon>
        <taxon>Sporichthya</taxon>
    </lineage>
</organism>
<keyword evidence="3" id="KW-1185">Reference proteome</keyword>
<evidence type="ECO:0000313" key="3">
    <source>
        <dbReference type="Proteomes" id="UP001500957"/>
    </source>
</evidence>
<feature type="signal peptide" evidence="1">
    <location>
        <begin position="1"/>
        <end position="25"/>
    </location>
</feature>
<name>A0ABP3RDK3_9ACTN</name>
<feature type="chain" id="PRO_5046694780" description="SH3 domain-containing protein" evidence="1">
    <location>
        <begin position="26"/>
        <end position="153"/>
    </location>
</feature>
<reference evidence="3" key="1">
    <citation type="journal article" date="2019" name="Int. J. Syst. Evol. Microbiol.">
        <title>The Global Catalogue of Microorganisms (GCM) 10K type strain sequencing project: providing services to taxonomists for standard genome sequencing and annotation.</title>
        <authorList>
            <consortium name="The Broad Institute Genomics Platform"/>
            <consortium name="The Broad Institute Genome Sequencing Center for Infectious Disease"/>
            <person name="Wu L."/>
            <person name="Ma J."/>
        </authorList>
    </citation>
    <scope>NUCLEOTIDE SEQUENCE [LARGE SCALE GENOMIC DNA]</scope>
    <source>
        <strain evidence="3">JCM 10671</strain>
    </source>
</reference>
<sequence>MPKMTRAAVLLATATAVAIPTAAHAGEIGAAASTSEQSYGTLAICAGRADGPSSKIQLVRKGKVVKTFRLAGCKVLTKGKGLPNGKYQVRHTAPKGYVTTGWMAGGVSGKGDQSLSSVSRSSFTVKPRKTMSTAGFVHKNSANWVTFTRTAAR</sequence>
<protein>
    <recommendedName>
        <fullName evidence="4">SH3 domain-containing protein</fullName>
    </recommendedName>
</protein>
<dbReference type="RefSeq" id="WP_344601052.1">
    <property type="nucleotide sequence ID" value="NZ_BAAAHE010000004.1"/>
</dbReference>
<dbReference type="EMBL" id="BAAAHE010000004">
    <property type="protein sequence ID" value="GAA0605390.1"/>
    <property type="molecule type" value="Genomic_DNA"/>
</dbReference>